<evidence type="ECO:0000256" key="1">
    <source>
        <dbReference type="SAM" id="SignalP"/>
    </source>
</evidence>
<organism evidence="3 4">
    <name type="scientific">Nyssa sinensis</name>
    <dbReference type="NCBI Taxonomy" id="561372"/>
    <lineage>
        <taxon>Eukaryota</taxon>
        <taxon>Viridiplantae</taxon>
        <taxon>Streptophyta</taxon>
        <taxon>Embryophyta</taxon>
        <taxon>Tracheophyta</taxon>
        <taxon>Spermatophyta</taxon>
        <taxon>Magnoliopsida</taxon>
        <taxon>eudicotyledons</taxon>
        <taxon>Gunneridae</taxon>
        <taxon>Pentapetalae</taxon>
        <taxon>asterids</taxon>
        <taxon>Cornales</taxon>
        <taxon>Nyssaceae</taxon>
        <taxon>Nyssa</taxon>
    </lineage>
</organism>
<gene>
    <name evidence="2" type="ORF">F0562_014779</name>
    <name evidence="3" type="ORF">F0562_014781</name>
</gene>
<evidence type="ECO:0000313" key="4">
    <source>
        <dbReference type="Proteomes" id="UP000325577"/>
    </source>
</evidence>
<evidence type="ECO:0000313" key="3">
    <source>
        <dbReference type="EMBL" id="KAA8520525.1"/>
    </source>
</evidence>
<dbReference type="EMBL" id="CM018049">
    <property type="protein sequence ID" value="KAA8520525.1"/>
    <property type="molecule type" value="Genomic_DNA"/>
</dbReference>
<keyword evidence="4" id="KW-1185">Reference proteome</keyword>
<feature type="signal peptide" evidence="1">
    <location>
        <begin position="1"/>
        <end position="17"/>
    </location>
</feature>
<dbReference type="AlphaFoldDB" id="A0A5J4ZPC8"/>
<sequence length="164" mass="18124">MLALEAWLCHLWRYISATSGGMSLPPLEAQALTSSGWRFWLSSGASSVVHTSGGLPLKAYLERPTSEGLALPSLLAMLALEAWLCHLWRHVFATSGGTGSSEFWMEILAQLWRYISATSGGPSLPPHLWRTTSEGLPLKAYLWRPSSKWLQKTHPVISGFTPEF</sequence>
<dbReference type="EMBL" id="CM018049">
    <property type="protein sequence ID" value="KAA8520523.1"/>
    <property type="molecule type" value="Genomic_DNA"/>
</dbReference>
<protein>
    <recommendedName>
        <fullName evidence="5">Reverse transcriptase zinc-binding domain-containing protein</fullName>
    </recommendedName>
</protein>
<proteinExistence type="predicted"/>
<dbReference type="Proteomes" id="UP000325577">
    <property type="component" value="Linkage Group LG6"/>
</dbReference>
<name>A0A5J4ZPC8_9ASTE</name>
<evidence type="ECO:0000313" key="2">
    <source>
        <dbReference type="EMBL" id="KAA8520523.1"/>
    </source>
</evidence>
<accession>A0A5J4ZPC8</accession>
<evidence type="ECO:0008006" key="5">
    <source>
        <dbReference type="Google" id="ProtNLM"/>
    </source>
</evidence>
<keyword evidence="1" id="KW-0732">Signal</keyword>
<reference evidence="3 4" key="1">
    <citation type="submission" date="2019-09" db="EMBL/GenBank/DDBJ databases">
        <title>A chromosome-level genome assembly of the Chinese tupelo Nyssa sinensis.</title>
        <authorList>
            <person name="Yang X."/>
            <person name="Kang M."/>
            <person name="Yang Y."/>
            <person name="Xiong H."/>
            <person name="Wang M."/>
            <person name="Zhang Z."/>
            <person name="Wang Z."/>
            <person name="Wu H."/>
            <person name="Ma T."/>
            <person name="Liu J."/>
            <person name="Xi Z."/>
        </authorList>
    </citation>
    <scope>NUCLEOTIDE SEQUENCE [LARGE SCALE GENOMIC DNA]</scope>
    <source>
        <strain evidence="3">J267</strain>
        <tissue evidence="3">Leaf</tissue>
    </source>
</reference>
<feature type="chain" id="PRO_5036145806" description="Reverse transcriptase zinc-binding domain-containing protein" evidence="1">
    <location>
        <begin position="18"/>
        <end position="164"/>
    </location>
</feature>